<dbReference type="Gene3D" id="1.10.287.110">
    <property type="entry name" value="DnaJ domain"/>
    <property type="match status" value="1"/>
</dbReference>
<keyword evidence="2" id="KW-0472">Membrane</keyword>
<dbReference type="CDD" id="cd06257">
    <property type="entry name" value="DnaJ"/>
    <property type="match status" value="1"/>
</dbReference>
<reference evidence="4 5" key="1">
    <citation type="submission" date="2020-08" db="EMBL/GenBank/DDBJ databases">
        <authorList>
            <person name="Koutsovoulos G."/>
            <person name="Danchin GJ E."/>
        </authorList>
    </citation>
    <scope>NUCLEOTIDE SEQUENCE [LARGE SCALE GENOMIC DNA]</scope>
</reference>
<dbReference type="PRINTS" id="PR00625">
    <property type="entry name" value="JDOMAIN"/>
</dbReference>
<evidence type="ECO:0000256" key="1">
    <source>
        <dbReference type="ARBA" id="ARBA00023186"/>
    </source>
</evidence>
<dbReference type="InterPro" id="IPR001623">
    <property type="entry name" value="DnaJ_domain"/>
</dbReference>
<name>A0A6V7TMZ1_MELEN</name>
<dbReference type="AlphaFoldDB" id="A0A6V7TMZ1"/>
<accession>A0A6V7TMZ1</accession>
<dbReference type="PANTHER" id="PTHR44145">
    <property type="entry name" value="DNAJ HOMOLOG SUBFAMILY A MEMBER 3, MITOCHONDRIAL"/>
    <property type="match status" value="1"/>
</dbReference>
<dbReference type="Proteomes" id="UP000580250">
    <property type="component" value="Unassembled WGS sequence"/>
</dbReference>
<gene>
    <name evidence="4" type="ORF">MENT_LOCUS2286</name>
</gene>
<feature type="transmembrane region" description="Helical" evidence="2">
    <location>
        <begin position="192"/>
        <end position="212"/>
    </location>
</feature>
<evidence type="ECO:0000256" key="2">
    <source>
        <dbReference type="SAM" id="Phobius"/>
    </source>
</evidence>
<proteinExistence type="predicted"/>
<evidence type="ECO:0000259" key="3">
    <source>
        <dbReference type="PROSITE" id="PS50076"/>
    </source>
</evidence>
<keyword evidence="2" id="KW-1133">Transmembrane helix</keyword>
<dbReference type="EMBL" id="CAJEWN010000007">
    <property type="protein sequence ID" value="CAD2128555.1"/>
    <property type="molecule type" value="Genomic_DNA"/>
</dbReference>
<comment type="caution">
    <text evidence="4">The sequence shown here is derived from an EMBL/GenBank/DDBJ whole genome shotgun (WGS) entry which is preliminary data.</text>
</comment>
<sequence>MNFAINTNKFNLCHLSVTNLHFTTTTTTLLYFSTASKTRKDYYKILGVSRGSSPEQIKEAFYKLSKKYHPDVNQDKEKASKNFHKVSEAYEVLGSKEKRLAYDSLNAAAMPSTRIYKTTHSQKTKTEKWEKDWSEFQNMSRNHIDRQQRQNSQQQQMGSERRRLFSFLSTKQSNPFFDKIYKEDAWKNVKRIGAGFVATILVYYIFVNYYYLKKWR</sequence>
<keyword evidence="2" id="KW-0812">Transmembrane</keyword>
<dbReference type="SMART" id="SM00271">
    <property type="entry name" value="DnaJ"/>
    <property type="match status" value="1"/>
</dbReference>
<evidence type="ECO:0000313" key="4">
    <source>
        <dbReference type="EMBL" id="CAD2128555.1"/>
    </source>
</evidence>
<dbReference type="PANTHER" id="PTHR44145:SF3">
    <property type="entry name" value="DNAJ HOMOLOG SUBFAMILY A MEMBER 3, MITOCHONDRIAL"/>
    <property type="match status" value="1"/>
</dbReference>
<protein>
    <recommendedName>
        <fullName evidence="3">J domain-containing protein</fullName>
    </recommendedName>
</protein>
<keyword evidence="1" id="KW-0143">Chaperone</keyword>
<dbReference type="PROSITE" id="PS50076">
    <property type="entry name" value="DNAJ_2"/>
    <property type="match status" value="1"/>
</dbReference>
<evidence type="ECO:0000313" key="5">
    <source>
        <dbReference type="Proteomes" id="UP000580250"/>
    </source>
</evidence>
<feature type="domain" description="J" evidence="3">
    <location>
        <begin position="41"/>
        <end position="106"/>
    </location>
</feature>
<dbReference type="SUPFAM" id="SSF46565">
    <property type="entry name" value="Chaperone J-domain"/>
    <property type="match status" value="1"/>
</dbReference>
<dbReference type="InterPro" id="IPR036869">
    <property type="entry name" value="J_dom_sf"/>
</dbReference>
<dbReference type="Pfam" id="PF00226">
    <property type="entry name" value="DnaJ"/>
    <property type="match status" value="1"/>
</dbReference>
<dbReference type="OrthoDB" id="10256793at2759"/>
<dbReference type="InterPro" id="IPR051938">
    <property type="entry name" value="Apopto_cytoskel_mod"/>
</dbReference>
<organism evidence="4 5">
    <name type="scientific">Meloidogyne enterolobii</name>
    <name type="common">Root-knot nematode worm</name>
    <name type="synonym">Meloidogyne mayaguensis</name>
    <dbReference type="NCBI Taxonomy" id="390850"/>
    <lineage>
        <taxon>Eukaryota</taxon>
        <taxon>Metazoa</taxon>
        <taxon>Ecdysozoa</taxon>
        <taxon>Nematoda</taxon>
        <taxon>Chromadorea</taxon>
        <taxon>Rhabditida</taxon>
        <taxon>Tylenchina</taxon>
        <taxon>Tylenchomorpha</taxon>
        <taxon>Tylenchoidea</taxon>
        <taxon>Meloidogynidae</taxon>
        <taxon>Meloidogyninae</taxon>
        <taxon>Meloidogyne</taxon>
    </lineage>
</organism>